<name>J9BX49_9ZZZZ</name>
<dbReference type="AlphaFoldDB" id="J9BX49"/>
<reference evidence="1" key="1">
    <citation type="journal article" date="2012" name="PLoS ONE">
        <title>Gene sets for utilization of primary and secondary nutrition supplies in the distal gut of endangered iberian lynx.</title>
        <authorList>
            <person name="Alcaide M."/>
            <person name="Messina E."/>
            <person name="Richter M."/>
            <person name="Bargiela R."/>
            <person name="Peplies J."/>
            <person name="Huws S.A."/>
            <person name="Newbold C.J."/>
            <person name="Golyshin P.N."/>
            <person name="Simon M.A."/>
            <person name="Lopez G."/>
            <person name="Yakimov M.M."/>
            <person name="Ferrer M."/>
        </authorList>
    </citation>
    <scope>NUCLEOTIDE SEQUENCE</scope>
</reference>
<proteinExistence type="predicted"/>
<organism evidence="1">
    <name type="scientific">gut metagenome</name>
    <dbReference type="NCBI Taxonomy" id="749906"/>
    <lineage>
        <taxon>unclassified sequences</taxon>
        <taxon>metagenomes</taxon>
        <taxon>organismal metagenomes</taxon>
    </lineage>
</organism>
<protein>
    <submittedName>
        <fullName evidence="1">Uncharacterized protein</fullName>
    </submittedName>
</protein>
<dbReference type="EMBL" id="AMCI01007750">
    <property type="protein sequence ID" value="EJW92110.1"/>
    <property type="molecule type" value="Genomic_DNA"/>
</dbReference>
<gene>
    <name evidence="1" type="ORF">EVA_19782</name>
</gene>
<evidence type="ECO:0000313" key="1">
    <source>
        <dbReference type="EMBL" id="EJW92110.1"/>
    </source>
</evidence>
<sequence>MASEAFSHLVSNHLLHLVDEHLELNRATSERSPSS</sequence>
<comment type="caution">
    <text evidence="1">The sequence shown here is derived from an EMBL/GenBank/DDBJ whole genome shotgun (WGS) entry which is preliminary data.</text>
</comment>
<accession>J9BX49</accession>